<feature type="compositionally biased region" description="Low complexity" evidence="10">
    <location>
        <begin position="187"/>
        <end position="204"/>
    </location>
</feature>
<evidence type="ECO:0000259" key="15">
    <source>
        <dbReference type="PROSITE" id="PS50021"/>
    </source>
</evidence>
<keyword evidence="7 8" id="KW-0727">SH2 domain</keyword>
<feature type="domain" description="PH" evidence="13">
    <location>
        <begin position="472"/>
        <end position="632"/>
    </location>
</feature>
<evidence type="ECO:0000259" key="16">
    <source>
        <dbReference type="PROSITE" id="PS50081"/>
    </source>
</evidence>
<dbReference type="GO" id="GO:0005085">
    <property type="term" value="F:guanyl-nucleotide exchange factor activity"/>
    <property type="evidence" value="ECO:0007669"/>
    <property type="project" value="UniProtKB-KW"/>
</dbReference>
<dbReference type="SMART" id="SM00325">
    <property type="entry name" value="RhoGEF"/>
    <property type="match status" value="1"/>
</dbReference>
<dbReference type="PROSITE" id="PS50021">
    <property type="entry name" value="CH"/>
    <property type="match status" value="1"/>
</dbReference>
<feature type="domain" description="SH3" evidence="12">
    <location>
        <begin position="983"/>
        <end position="1051"/>
    </location>
</feature>
<dbReference type="Pfam" id="PF00621">
    <property type="entry name" value="RhoGEF"/>
    <property type="match status" value="1"/>
</dbReference>
<feature type="domain" description="Phorbol-ester/DAG-type" evidence="16">
    <location>
        <begin position="643"/>
        <end position="686"/>
    </location>
</feature>
<dbReference type="Gene3D" id="1.10.418.10">
    <property type="entry name" value="Calponin-like domain"/>
    <property type="match status" value="1"/>
</dbReference>
<dbReference type="PROSITE" id="PS50010">
    <property type="entry name" value="DH_2"/>
    <property type="match status" value="1"/>
</dbReference>
<evidence type="ECO:0008006" key="19">
    <source>
        <dbReference type="Google" id="ProtNLM"/>
    </source>
</evidence>
<evidence type="ECO:0000256" key="5">
    <source>
        <dbReference type="ARBA" id="ARBA00022771"/>
    </source>
</evidence>
<comment type="caution">
    <text evidence="17">The sequence shown here is derived from an EMBL/GenBank/DDBJ whole genome shotgun (WGS) entry which is preliminary data.</text>
</comment>
<dbReference type="InterPro" id="IPR011993">
    <property type="entry name" value="PH-like_dom_sf"/>
</dbReference>
<dbReference type="Gene3D" id="3.30.60.20">
    <property type="match status" value="1"/>
</dbReference>
<evidence type="ECO:0000313" key="17">
    <source>
        <dbReference type="EMBL" id="KAL3099755.1"/>
    </source>
</evidence>
<evidence type="ECO:0000256" key="10">
    <source>
        <dbReference type="SAM" id="MobiDB-lite"/>
    </source>
</evidence>
<dbReference type="InterPro" id="IPR001715">
    <property type="entry name" value="CH_dom"/>
</dbReference>
<feature type="region of interest" description="Disordered" evidence="10">
    <location>
        <begin position="187"/>
        <end position="218"/>
    </location>
</feature>
<evidence type="ECO:0000256" key="1">
    <source>
        <dbReference type="ARBA" id="ARBA00022443"/>
    </source>
</evidence>
<dbReference type="SUPFAM" id="SSF57889">
    <property type="entry name" value="Cysteine-rich domain"/>
    <property type="match status" value="1"/>
</dbReference>
<dbReference type="PROSITE" id="PS50002">
    <property type="entry name" value="SH3"/>
    <property type="match status" value="1"/>
</dbReference>
<dbReference type="Pfam" id="PF00307">
    <property type="entry name" value="CH"/>
    <property type="match status" value="1"/>
</dbReference>
<dbReference type="SUPFAM" id="SSF50729">
    <property type="entry name" value="PH domain-like"/>
    <property type="match status" value="1"/>
</dbReference>
<dbReference type="EMBL" id="JBICBT010000806">
    <property type="protein sequence ID" value="KAL3099755.1"/>
    <property type="molecule type" value="Genomic_DNA"/>
</dbReference>
<accession>A0ABD2K9Z6</accession>
<dbReference type="CDD" id="cd00160">
    <property type="entry name" value="RhoGEF"/>
    <property type="match status" value="1"/>
</dbReference>
<dbReference type="InterPro" id="IPR002219">
    <property type="entry name" value="PKC_DAG/PE"/>
</dbReference>
<reference evidence="17 18" key="1">
    <citation type="submission" date="2024-10" db="EMBL/GenBank/DDBJ databases">
        <authorList>
            <person name="Kim D."/>
        </authorList>
    </citation>
    <scope>NUCLEOTIDE SEQUENCE [LARGE SCALE GENOMIC DNA]</scope>
    <source>
        <strain evidence="17">BH-2024</strain>
    </source>
</reference>
<feature type="compositionally biased region" description="Low complexity" evidence="10">
    <location>
        <begin position="1061"/>
        <end position="1094"/>
    </location>
</feature>
<dbReference type="PROSITE" id="PS50001">
    <property type="entry name" value="SH2"/>
    <property type="match status" value="1"/>
</dbReference>
<dbReference type="PROSITE" id="PS50081">
    <property type="entry name" value="ZF_DAG_PE_2"/>
    <property type="match status" value="1"/>
</dbReference>
<dbReference type="CDD" id="cd20810">
    <property type="entry name" value="C1_VAV"/>
    <property type="match status" value="1"/>
</dbReference>
<dbReference type="InterPro" id="IPR046349">
    <property type="entry name" value="C1-like_sf"/>
</dbReference>
<dbReference type="InterPro" id="IPR036872">
    <property type="entry name" value="CH_dom_sf"/>
</dbReference>
<evidence type="ECO:0000256" key="6">
    <source>
        <dbReference type="ARBA" id="ARBA00022833"/>
    </source>
</evidence>
<dbReference type="PROSITE" id="PS00741">
    <property type="entry name" value="DH_1"/>
    <property type="match status" value="1"/>
</dbReference>
<proteinExistence type="predicted"/>
<dbReference type="SUPFAM" id="SSF47576">
    <property type="entry name" value="Calponin-homology domain, CH-domain"/>
    <property type="match status" value="1"/>
</dbReference>
<keyword evidence="1 9" id="KW-0728">SH3 domain</keyword>
<dbReference type="SUPFAM" id="SSF55550">
    <property type="entry name" value="SH2 domain"/>
    <property type="match status" value="1"/>
</dbReference>
<evidence type="ECO:0000259" key="14">
    <source>
        <dbReference type="PROSITE" id="PS50010"/>
    </source>
</evidence>
<gene>
    <name evidence="17" type="ORF">niasHT_025277</name>
</gene>
<dbReference type="InterPro" id="IPR000980">
    <property type="entry name" value="SH2"/>
</dbReference>
<dbReference type="SMART" id="SM00252">
    <property type="entry name" value="SH2"/>
    <property type="match status" value="1"/>
</dbReference>
<dbReference type="Gene3D" id="2.30.29.30">
    <property type="entry name" value="Pleckstrin-homology domain (PH domain)/Phosphotyrosine-binding domain (PTB)"/>
    <property type="match status" value="1"/>
</dbReference>
<sequence length="1125" mass="126609">MPSATPSSALGELWEQCLQWLRSAGVLDPREQFIRLADFAALLRNGVLLCELALRLKPDSIDRHEILIQYQQSPASFMPFTCSKNIGLFLEACRAHFGIEQQLFDEEDLYGLQNFGAVLRLLSQLSRTQTSRQLGLKPFPEETTLPSVLDNVEEEDNSIYSNLRDEVEQCEQHDVVVNYSRLNLGNSGTSATGDGTTAASSAASQNGDHRHNKKEEEDGQKIYDTICGQAVVPQKGSKTLPISYAEFKPTTKREFCLKELLDKDINYTNALRRIENIFYARMHFHLNAEDLATIFINIREILRLSISFVAKLEPAVLHALNLADSRRNTANFGTGVADMPPLSVAELFIIYKERFTIYGLYCSQLTKSTCRINELERNDPEFKRIVTNLAKDEQFRLQTLLILPFQHITKYQLLLNDLAKYTTDDLAEQSALNTAREAMKDVCEYLNEMKRDQEIIEYITTITRSISGLDLRLLDYGRLMAHDYVKLVNQNGSAQRYLFLFEKMIMFCKRGKDGVYKKKEHLLLDDIELVENELEQNHVAPKYNQTLTRKLTNSLFDNTSLTLARRGGGGGTLHTAPGQNHNGEAVQQQQQHSQMANLLATPQQLQLNTFQLVFKSLKQRDEWRDVLWKAIETCNPRAAHTKGHSLFFKTYNGVTICAICKMLLRGQFFQGYHCSGCNRDMHRECACLKECTLLAQQQNNDTHNNGTGTGSTSSSSCCSNGGGTYQRYRTKRASMSSITRNFFAGETVVVRHPSAAVTTNCSAAGTSSSASSPARLSWQNGDLVELLELNMTDGTAIGRLKQQPQFIGIISLDSVAKLATTLDQRTLPRHSRASSCSLNDVIPFQSPSPQIVISNNGHQSPNVPNLFVTNAIVDFHKNNPNVVEQPWYFGVMDRAESRRLLYGTADGTFLVRWSAEVQKYALSISVDGSVKHMRLEYNAEMKKYHLNDMRFFDTMLDLINYFRVNNLSEAIHGLDVVLRGTPLKGTLYRAVAPFERTNGRAGYITLRPGDLVTLLDTADDDKGWWRGSVSSANGGTRVGYFPATYVQLVQNQQQQQLNTVQPQQQPIQYHQQKQQQQPNTAAHNNNNNNSNADNISMVYQNGFSSLQQQCNGNGTAHEEAKVSTL</sequence>
<evidence type="ECO:0000259" key="12">
    <source>
        <dbReference type="PROSITE" id="PS50002"/>
    </source>
</evidence>
<protein>
    <recommendedName>
        <fullName evidence="19">Guanine nucleotide exchange factor VAV2</fullName>
    </recommendedName>
</protein>
<keyword evidence="6" id="KW-0862">Zinc</keyword>
<dbReference type="Gene3D" id="2.30.30.40">
    <property type="entry name" value="SH3 Domains"/>
    <property type="match status" value="1"/>
</dbReference>
<dbReference type="Pfam" id="PF00017">
    <property type="entry name" value="SH2"/>
    <property type="match status" value="1"/>
</dbReference>
<dbReference type="InterPro" id="IPR035899">
    <property type="entry name" value="DBL_dom_sf"/>
</dbReference>
<evidence type="ECO:0000256" key="8">
    <source>
        <dbReference type="PROSITE-ProRule" id="PRU00191"/>
    </source>
</evidence>
<evidence type="ECO:0000256" key="4">
    <source>
        <dbReference type="ARBA" id="ARBA00022723"/>
    </source>
</evidence>
<dbReference type="InterPro" id="IPR001331">
    <property type="entry name" value="GDS_CDC24_CS"/>
</dbReference>
<dbReference type="InterPro" id="IPR036860">
    <property type="entry name" value="SH2_dom_sf"/>
</dbReference>
<dbReference type="InterPro" id="IPR001849">
    <property type="entry name" value="PH_domain"/>
</dbReference>
<feature type="domain" description="DH" evidence="14">
    <location>
        <begin position="252"/>
        <end position="449"/>
    </location>
</feature>
<dbReference type="InterPro" id="IPR036028">
    <property type="entry name" value="SH3-like_dom_sf"/>
</dbReference>
<dbReference type="SUPFAM" id="SSF48065">
    <property type="entry name" value="DBL homology domain (DH-domain)"/>
    <property type="match status" value="1"/>
</dbReference>
<dbReference type="CDD" id="cd00174">
    <property type="entry name" value="SH3"/>
    <property type="match status" value="1"/>
</dbReference>
<feature type="compositionally biased region" description="Basic and acidic residues" evidence="10">
    <location>
        <begin position="207"/>
        <end position="218"/>
    </location>
</feature>
<dbReference type="PANTHER" id="PTHR45818">
    <property type="entry name" value="PROTEIN VAV"/>
    <property type="match status" value="1"/>
</dbReference>
<dbReference type="PANTHER" id="PTHR45818:SF3">
    <property type="entry name" value="PROTEIN VAV"/>
    <property type="match status" value="1"/>
</dbReference>
<organism evidence="17 18">
    <name type="scientific">Heterodera trifolii</name>
    <dbReference type="NCBI Taxonomy" id="157864"/>
    <lineage>
        <taxon>Eukaryota</taxon>
        <taxon>Metazoa</taxon>
        <taxon>Ecdysozoa</taxon>
        <taxon>Nematoda</taxon>
        <taxon>Chromadorea</taxon>
        <taxon>Rhabditida</taxon>
        <taxon>Tylenchina</taxon>
        <taxon>Tylenchomorpha</taxon>
        <taxon>Tylenchoidea</taxon>
        <taxon>Heteroderidae</taxon>
        <taxon>Heteroderinae</taxon>
        <taxon>Heterodera</taxon>
    </lineage>
</organism>
<evidence type="ECO:0000256" key="3">
    <source>
        <dbReference type="ARBA" id="ARBA00022658"/>
    </source>
</evidence>
<evidence type="ECO:0000256" key="2">
    <source>
        <dbReference type="ARBA" id="ARBA00022553"/>
    </source>
</evidence>
<evidence type="ECO:0000256" key="7">
    <source>
        <dbReference type="ARBA" id="ARBA00022999"/>
    </source>
</evidence>
<dbReference type="Pfam" id="PF14604">
    <property type="entry name" value="SH3_9"/>
    <property type="match status" value="1"/>
</dbReference>
<dbReference type="PROSITE" id="PS50003">
    <property type="entry name" value="PH_DOMAIN"/>
    <property type="match status" value="1"/>
</dbReference>
<feature type="domain" description="Calponin-homology (CH)" evidence="15">
    <location>
        <begin position="11"/>
        <end position="130"/>
    </location>
</feature>
<keyword evidence="2" id="KW-0597">Phosphoprotein</keyword>
<feature type="region of interest" description="Disordered" evidence="10">
    <location>
        <begin position="1061"/>
        <end position="1095"/>
    </location>
</feature>
<dbReference type="Gene3D" id="1.20.900.10">
    <property type="entry name" value="Dbl homology (DH) domain"/>
    <property type="match status" value="1"/>
</dbReference>
<dbReference type="AlphaFoldDB" id="A0ABD2K9Z6"/>
<dbReference type="SMART" id="SM00326">
    <property type="entry name" value="SH3"/>
    <property type="match status" value="1"/>
</dbReference>
<dbReference type="InterPro" id="IPR001452">
    <property type="entry name" value="SH3_domain"/>
</dbReference>
<evidence type="ECO:0000256" key="9">
    <source>
        <dbReference type="PROSITE-ProRule" id="PRU00192"/>
    </source>
</evidence>
<keyword evidence="4" id="KW-0479">Metal-binding</keyword>
<dbReference type="SUPFAM" id="SSF50044">
    <property type="entry name" value="SH3-domain"/>
    <property type="match status" value="1"/>
</dbReference>
<dbReference type="GO" id="GO:0008270">
    <property type="term" value="F:zinc ion binding"/>
    <property type="evidence" value="ECO:0007669"/>
    <property type="project" value="UniProtKB-KW"/>
</dbReference>
<keyword evidence="3" id="KW-0344">Guanine-nucleotide releasing factor</keyword>
<dbReference type="Proteomes" id="UP001620626">
    <property type="component" value="Unassembled WGS sequence"/>
</dbReference>
<feature type="domain" description="SH2" evidence="11">
    <location>
        <begin position="887"/>
        <end position="991"/>
    </location>
</feature>
<keyword evidence="18" id="KW-1185">Reference proteome</keyword>
<name>A0ABD2K9Z6_9BILA</name>
<evidence type="ECO:0000259" key="13">
    <source>
        <dbReference type="PROSITE" id="PS50003"/>
    </source>
</evidence>
<dbReference type="Gene3D" id="3.30.505.10">
    <property type="entry name" value="SH2 domain"/>
    <property type="match status" value="1"/>
</dbReference>
<evidence type="ECO:0000313" key="18">
    <source>
        <dbReference type="Proteomes" id="UP001620626"/>
    </source>
</evidence>
<dbReference type="InterPro" id="IPR055251">
    <property type="entry name" value="SOS1_NGEF_PH"/>
</dbReference>
<evidence type="ECO:0000259" key="11">
    <source>
        <dbReference type="PROSITE" id="PS50001"/>
    </source>
</evidence>
<dbReference type="InterPro" id="IPR000219">
    <property type="entry name" value="DH_dom"/>
</dbReference>
<dbReference type="Pfam" id="PF22697">
    <property type="entry name" value="SOS1_NGEF_PH"/>
    <property type="match status" value="1"/>
</dbReference>
<keyword evidence="5" id="KW-0863">Zinc-finger</keyword>
<dbReference type="SMART" id="SM00033">
    <property type="entry name" value="CH"/>
    <property type="match status" value="1"/>
</dbReference>